<dbReference type="GO" id="GO:0030313">
    <property type="term" value="C:cell envelope"/>
    <property type="evidence" value="ECO:0007669"/>
    <property type="project" value="UniProtKB-SubCell"/>
</dbReference>
<evidence type="ECO:0000256" key="1">
    <source>
        <dbReference type="ARBA" id="ARBA00004196"/>
    </source>
</evidence>
<evidence type="ECO:0000313" key="9">
    <source>
        <dbReference type="Proteomes" id="UP000199139"/>
    </source>
</evidence>
<dbReference type="Proteomes" id="UP000321773">
    <property type="component" value="Unassembled WGS sequence"/>
</dbReference>
<protein>
    <submittedName>
        <fullName evidence="7">ABC transporter substrate-binding protein</fullName>
    </submittedName>
    <submittedName>
        <fullName evidence="8">Multiple sugar transport system substrate-binding protein</fullName>
    </submittedName>
</protein>
<evidence type="ECO:0000256" key="5">
    <source>
        <dbReference type="SAM" id="MobiDB-lite"/>
    </source>
</evidence>
<dbReference type="OrthoDB" id="383889at2"/>
<keyword evidence="8" id="KW-0762">Sugar transport</keyword>
<feature type="region of interest" description="Disordered" evidence="5">
    <location>
        <begin position="23"/>
        <end position="45"/>
    </location>
</feature>
<dbReference type="Gene3D" id="3.40.190.10">
    <property type="entry name" value="Periplasmic binding protein-like II"/>
    <property type="match status" value="1"/>
</dbReference>
<organism evidence="8 9">
    <name type="scientific">Halolactibacillus miurensis</name>
    <dbReference type="NCBI Taxonomy" id="306541"/>
    <lineage>
        <taxon>Bacteria</taxon>
        <taxon>Bacillati</taxon>
        <taxon>Bacillota</taxon>
        <taxon>Bacilli</taxon>
        <taxon>Bacillales</taxon>
        <taxon>Bacillaceae</taxon>
        <taxon>Halolactibacillus</taxon>
    </lineage>
</organism>
<feature type="chain" id="PRO_5039092624" evidence="6">
    <location>
        <begin position="19"/>
        <end position="466"/>
    </location>
</feature>
<comment type="subcellular location">
    <subcellularLocation>
        <location evidence="1">Cell envelope</location>
    </subcellularLocation>
</comment>
<reference evidence="8 9" key="1">
    <citation type="submission" date="2016-10" db="EMBL/GenBank/DDBJ databases">
        <authorList>
            <person name="de Groot N.N."/>
        </authorList>
    </citation>
    <scope>NUCLEOTIDE SEQUENCE [LARGE SCALE GENOMIC DNA]</scope>
    <source>
        <strain evidence="8 9">DSM 17074</strain>
    </source>
</reference>
<evidence type="ECO:0000256" key="3">
    <source>
        <dbReference type="ARBA" id="ARBA00022448"/>
    </source>
</evidence>
<dbReference type="Pfam" id="PF01547">
    <property type="entry name" value="SBP_bac_1"/>
    <property type="match status" value="1"/>
</dbReference>
<sequence>MKKWLTLLLSVVFIFGLAACGSDESEDAGNDSNEDTSNEDSNESEEVVELTIASWGFGAEGDENLNRLMVDAFNEQHEDINVTIDESIDSSDWNGSLAAAASGGVMPDVFMLAQIPTGLANDWLYDISDIATADEEFSQVPEAVVDAVTYGEGIYALPAGQHLLGYFVNKDLFNEQNLDAPAMGVSTDEFVKAVRDVTDVNDGRVGLNHPFTIPDWYPIAANQDMGWFTYLDGSFQLDSNEFISGVNLAQDMLTNGYAYETLSEDQQANFNGENPEEVWLNGQVGIKWDGTWITGHLDSQSDFEWDFIGIPGERVVMTHDYYGISSATQHPEAAYELAKWMSFSSEGFLKQIEIADSSENLNIASMPVTADQEVLDVYFERFDAPGLRQAYENIDEAVVEPVKTVPGYNLARWDAPTGVEVGDNPNANMAGLVDAAIRGNLNIQDYVSQMNELANQQYEEGQASIQ</sequence>
<evidence type="ECO:0000313" key="10">
    <source>
        <dbReference type="Proteomes" id="UP000321773"/>
    </source>
</evidence>
<dbReference type="SUPFAM" id="SSF53850">
    <property type="entry name" value="Periplasmic binding protein-like II"/>
    <property type="match status" value="1"/>
</dbReference>
<dbReference type="InterPro" id="IPR006059">
    <property type="entry name" value="SBP"/>
</dbReference>
<evidence type="ECO:0000256" key="4">
    <source>
        <dbReference type="ARBA" id="ARBA00022729"/>
    </source>
</evidence>
<dbReference type="AlphaFoldDB" id="A0A1I6Q421"/>
<accession>A0A1I6Q421</accession>
<dbReference type="InterPro" id="IPR050490">
    <property type="entry name" value="Bact_solute-bd_prot1"/>
</dbReference>
<proteinExistence type="inferred from homology"/>
<evidence type="ECO:0000313" key="8">
    <source>
        <dbReference type="EMBL" id="SFS47197.1"/>
    </source>
</evidence>
<name>A0A1I6Q421_9BACI</name>
<keyword evidence="10" id="KW-1185">Reference proteome</keyword>
<gene>
    <name evidence="7" type="ORF">HMI01_02910</name>
    <name evidence="8" type="ORF">SAMN05421668_10381</name>
</gene>
<comment type="similarity">
    <text evidence="2">Belongs to the bacterial solute-binding protein 1 family.</text>
</comment>
<reference evidence="7 10" key="2">
    <citation type="submission" date="2019-07" db="EMBL/GenBank/DDBJ databases">
        <title>Whole genome shotgun sequence of Halolactibacillus miurensis NBRC 100873.</title>
        <authorList>
            <person name="Hosoyama A."/>
            <person name="Uohara A."/>
            <person name="Ohji S."/>
            <person name="Ichikawa N."/>
        </authorList>
    </citation>
    <scope>NUCLEOTIDE SEQUENCE [LARGE SCALE GENOMIC DNA]</scope>
    <source>
        <strain evidence="7 10">NBRC 100873</strain>
    </source>
</reference>
<dbReference type="STRING" id="306541.SAMN05421668_10381"/>
<dbReference type="PANTHER" id="PTHR43649:SF31">
    <property type="entry name" value="SN-GLYCEROL-3-PHOSPHATE-BINDING PERIPLASMIC PROTEIN UGPB"/>
    <property type="match status" value="1"/>
</dbReference>
<dbReference type="EMBL" id="BJWJ01000002">
    <property type="protein sequence ID" value="GEM03303.1"/>
    <property type="molecule type" value="Genomic_DNA"/>
</dbReference>
<evidence type="ECO:0000256" key="2">
    <source>
        <dbReference type="ARBA" id="ARBA00008520"/>
    </source>
</evidence>
<dbReference type="RefSeq" id="WP_089852907.1">
    <property type="nucleotide sequence ID" value="NZ_BJWJ01000002.1"/>
</dbReference>
<feature type="signal peptide" evidence="6">
    <location>
        <begin position="1"/>
        <end position="18"/>
    </location>
</feature>
<evidence type="ECO:0000256" key="6">
    <source>
        <dbReference type="SAM" id="SignalP"/>
    </source>
</evidence>
<dbReference type="PROSITE" id="PS51257">
    <property type="entry name" value="PROKAR_LIPOPROTEIN"/>
    <property type="match status" value="1"/>
</dbReference>
<dbReference type="Proteomes" id="UP000199139">
    <property type="component" value="Unassembled WGS sequence"/>
</dbReference>
<evidence type="ECO:0000313" key="7">
    <source>
        <dbReference type="EMBL" id="GEM03303.1"/>
    </source>
</evidence>
<dbReference type="EMBL" id="FPAI01000003">
    <property type="protein sequence ID" value="SFS47197.1"/>
    <property type="molecule type" value="Genomic_DNA"/>
</dbReference>
<keyword evidence="4 6" id="KW-0732">Signal</keyword>
<keyword evidence="3" id="KW-0813">Transport</keyword>
<dbReference type="PANTHER" id="PTHR43649">
    <property type="entry name" value="ARABINOSE-BINDING PROTEIN-RELATED"/>
    <property type="match status" value="1"/>
</dbReference>